<comment type="catalytic activity">
    <reaction evidence="15 17">
        <text>2 cob(II)yrinate a,c diamide + reduced [electron-transfer flavoprotein] + 2 ATP = 2 adenosylcob(III)yrinate a,c-diamide + 2 triphosphate + oxidized [electron-transfer flavoprotein] + 3 H(+)</text>
        <dbReference type="Rhea" id="RHEA:11528"/>
        <dbReference type="Rhea" id="RHEA-COMP:10685"/>
        <dbReference type="Rhea" id="RHEA-COMP:10686"/>
        <dbReference type="ChEBI" id="CHEBI:15378"/>
        <dbReference type="ChEBI" id="CHEBI:18036"/>
        <dbReference type="ChEBI" id="CHEBI:30616"/>
        <dbReference type="ChEBI" id="CHEBI:57692"/>
        <dbReference type="ChEBI" id="CHEBI:58307"/>
        <dbReference type="ChEBI" id="CHEBI:58503"/>
        <dbReference type="ChEBI" id="CHEBI:58537"/>
        <dbReference type="EC" id="2.5.1.17"/>
    </reaction>
</comment>
<keyword evidence="6" id="KW-0963">Cytoplasm</keyword>
<keyword evidence="9 17" id="KW-0547">Nucleotide-binding</keyword>
<dbReference type="GO" id="GO:0006779">
    <property type="term" value="P:porphyrin-containing compound biosynthetic process"/>
    <property type="evidence" value="ECO:0007669"/>
    <property type="project" value="UniProtKB-KW"/>
</dbReference>
<name>A0A6J4JT94_9ACTN</name>
<dbReference type="InterPro" id="IPR036451">
    <property type="entry name" value="CblAdoTrfase-like_sf"/>
</dbReference>
<comment type="pathway">
    <text evidence="2 17">Cofactor biosynthesis; adenosylcobalamin biosynthesis; adenosylcobalamin from cob(II)yrinate a,c-diamide: step 2/7.</text>
</comment>
<dbReference type="GO" id="GO:0008817">
    <property type="term" value="F:corrinoid adenosyltransferase activity"/>
    <property type="evidence" value="ECO:0007669"/>
    <property type="project" value="UniProtKB-UniRule"/>
</dbReference>
<evidence type="ECO:0000256" key="16">
    <source>
        <dbReference type="ARBA" id="ARBA00048692"/>
    </source>
</evidence>
<dbReference type="NCBIfam" id="TIGR00636">
    <property type="entry name" value="PduO_Nterm"/>
    <property type="match status" value="1"/>
</dbReference>
<proteinExistence type="inferred from homology"/>
<evidence type="ECO:0000256" key="14">
    <source>
        <dbReference type="ARBA" id="ARBA00033354"/>
    </source>
</evidence>
<evidence type="ECO:0000256" key="1">
    <source>
        <dbReference type="ARBA" id="ARBA00004496"/>
    </source>
</evidence>
<feature type="domain" description="Cobalamin adenosyltransferase-like" evidence="19">
    <location>
        <begin position="7"/>
        <end position="185"/>
    </location>
</feature>
<dbReference type="UniPathway" id="UPA00148">
    <property type="reaction ID" value="UER00233"/>
</dbReference>
<sequence length="226" mass="24778">MVRLTRIYTRTGDGGSTRLSDMSLARKTDPRIEAYGTVDEANSLLGAALSTGELPAAVAELLRSLQNEMFDLGADLSNPLRPDPAWEPLRITQDYVDRLEHWCDDFSEPLPALTSFILPGGSMAAAQLHVARTVARRAERDAWAAVELYGTEPVADEEVPGGINPLAVTYLNRLSDLLFILIRVVNGRDGDILWVPGGERDHRAPEPTQAGTARRRRPAPPQEDQA</sequence>
<dbReference type="PANTHER" id="PTHR12213:SF0">
    <property type="entry name" value="CORRINOID ADENOSYLTRANSFERASE MMAB"/>
    <property type="match status" value="1"/>
</dbReference>
<evidence type="ECO:0000256" key="10">
    <source>
        <dbReference type="ARBA" id="ARBA00022840"/>
    </source>
</evidence>
<evidence type="ECO:0000256" key="18">
    <source>
        <dbReference type="SAM" id="MobiDB-lite"/>
    </source>
</evidence>
<evidence type="ECO:0000256" key="6">
    <source>
        <dbReference type="ARBA" id="ARBA00022490"/>
    </source>
</evidence>
<comment type="similarity">
    <text evidence="3 17">Belongs to the Cob(I)alamin adenosyltransferase family.</text>
</comment>
<keyword evidence="10 17" id="KW-0067">ATP-binding</keyword>
<gene>
    <name evidence="20" type="ORF">AVDCRST_MAG48-207</name>
</gene>
<dbReference type="InterPro" id="IPR016030">
    <property type="entry name" value="CblAdoTrfase-like"/>
</dbReference>
<evidence type="ECO:0000256" key="12">
    <source>
        <dbReference type="ARBA" id="ARBA00031529"/>
    </source>
</evidence>
<evidence type="ECO:0000313" key="20">
    <source>
        <dbReference type="EMBL" id="CAA9287043.1"/>
    </source>
</evidence>
<feature type="region of interest" description="Disordered" evidence="18">
    <location>
        <begin position="195"/>
        <end position="226"/>
    </location>
</feature>
<protein>
    <recommendedName>
        <fullName evidence="5 17">Corrinoid adenosyltransferase</fullName>
        <ecNumber evidence="4 17">2.5.1.17</ecNumber>
    </recommendedName>
    <alternativeName>
        <fullName evidence="12 17">Cob(II)alamin adenosyltransferase</fullName>
    </alternativeName>
    <alternativeName>
        <fullName evidence="14 17">Cob(II)yrinic acid a,c-diamide adenosyltransferase</fullName>
    </alternativeName>
    <alternativeName>
        <fullName evidence="13 17">Cobinamide/cobalamin adenosyltransferase</fullName>
    </alternativeName>
</protein>
<dbReference type="PANTHER" id="PTHR12213">
    <property type="entry name" value="CORRINOID ADENOSYLTRANSFERASE"/>
    <property type="match status" value="1"/>
</dbReference>
<evidence type="ECO:0000256" key="7">
    <source>
        <dbReference type="ARBA" id="ARBA00022573"/>
    </source>
</evidence>
<dbReference type="Pfam" id="PF01923">
    <property type="entry name" value="Cob_adeno_trans"/>
    <property type="match status" value="1"/>
</dbReference>
<dbReference type="InterPro" id="IPR029499">
    <property type="entry name" value="PduO-typ"/>
</dbReference>
<keyword evidence="8 17" id="KW-0808">Transferase</keyword>
<dbReference type="GO" id="GO:0005524">
    <property type="term" value="F:ATP binding"/>
    <property type="evidence" value="ECO:0007669"/>
    <property type="project" value="UniProtKB-UniRule"/>
</dbReference>
<dbReference type="AlphaFoldDB" id="A0A6J4JT94"/>
<evidence type="ECO:0000256" key="5">
    <source>
        <dbReference type="ARBA" id="ARBA00020963"/>
    </source>
</evidence>
<keyword evidence="11" id="KW-0627">Porphyrin biosynthesis</keyword>
<dbReference type="FunFam" id="1.20.1200.10:FF:000003">
    <property type="entry name" value="ATP:cob(I)alamin adenosyltransferase"/>
    <property type="match status" value="1"/>
</dbReference>
<evidence type="ECO:0000256" key="15">
    <source>
        <dbReference type="ARBA" id="ARBA00048555"/>
    </source>
</evidence>
<dbReference type="GO" id="GO:0009236">
    <property type="term" value="P:cobalamin biosynthetic process"/>
    <property type="evidence" value="ECO:0007669"/>
    <property type="project" value="UniProtKB-UniRule"/>
</dbReference>
<keyword evidence="7 17" id="KW-0169">Cobalamin biosynthesis</keyword>
<organism evidence="20">
    <name type="scientific">uncultured Friedmanniella sp</name>
    <dbReference type="NCBI Taxonomy" id="335381"/>
    <lineage>
        <taxon>Bacteria</taxon>
        <taxon>Bacillati</taxon>
        <taxon>Actinomycetota</taxon>
        <taxon>Actinomycetes</taxon>
        <taxon>Propionibacteriales</taxon>
        <taxon>Nocardioidaceae</taxon>
        <taxon>Friedmanniella</taxon>
        <taxon>environmental samples</taxon>
    </lineage>
</organism>
<evidence type="ECO:0000256" key="11">
    <source>
        <dbReference type="ARBA" id="ARBA00023244"/>
    </source>
</evidence>
<evidence type="ECO:0000256" key="4">
    <source>
        <dbReference type="ARBA" id="ARBA00012454"/>
    </source>
</evidence>
<evidence type="ECO:0000259" key="19">
    <source>
        <dbReference type="Pfam" id="PF01923"/>
    </source>
</evidence>
<evidence type="ECO:0000256" key="9">
    <source>
        <dbReference type="ARBA" id="ARBA00022741"/>
    </source>
</evidence>
<reference evidence="20" key="1">
    <citation type="submission" date="2020-02" db="EMBL/GenBank/DDBJ databases">
        <authorList>
            <person name="Meier V. D."/>
        </authorList>
    </citation>
    <scope>NUCLEOTIDE SEQUENCE</scope>
    <source>
        <strain evidence="20">AVDCRST_MAG48</strain>
    </source>
</reference>
<dbReference type="GO" id="GO:0005737">
    <property type="term" value="C:cytoplasm"/>
    <property type="evidence" value="ECO:0007669"/>
    <property type="project" value="UniProtKB-SubCell"/>
</dbReference>
<accession>A0A6J4JT94</accession>
<evidence type="ECO:0000256" key="13">
    <source>
        <dbReference type="ARBA" id="ARBA00033334"/>
    </source>
</evidence>
<evidence type="ECO:0000256" key="3">
    <source>
        <dbReference type="ARBA" id="ARBA00007487"/>
    </source>
</evidence>
<comment type="subcellular location">
    <subcellularLocation>
        <location evidence="1">Cytoplasm</location>
    </subcellularLocation>
</comment>
<dbReference type="EMBL" id="CADCTS010000032">
    <property type="protein sequence ID" value="CAA9287043.1"/>
    <property type="molecule type" value="Genomic_DNA"/>
</dbReference>
<evidence type="ECO:0000256" key="8">
    <source>
        <dbReference type="ARBA" id="ARBA00022679"/>
    </source>
</evidence>
<comment type="catalytic activity">
    <reaction evidence="16 17">
        <text>2 cob(II)alamin + reduced [electron-transfer flavoprotein] + 2 ATP = 2 adenosylcob(III)alamin + 2 triphosphate + oxidized [electron-transfer flavoprotein] + 3 H(+)</text>
        <dbReference type="Rhea" id="RHEA:28671"/>
        <dbReference type="Rhea" id="RHEA-COMP:10685"/>
        <dbReference type="Rhea" id="RHEA-COMP:10686"/>
        <dbReference type="ChEBI" id="CHEBI:15378"/>
        <dbReference type="ChEBI" id="CHEBI:16304"/>
        <dbReference type="ChEBI" id="CHEBI:18036"/>
        <dbReference type="ChEBI" id="CHEBI:18408"/>
        <dbReference type="ChEBI" id="CHEBI:30616"/>
        <dbReference type="ChEBI" id="CHEBI:57692"/>
        <dbReference type="ChEBI" id="CHEBI:58307"/>
        <dbReference type="EC" id="2.5.1.17"/>
    </reaction>
</comment>
<evidence type="ECO:0000256" key="2">
    <source>
        <dbReference type="ARBA" id="ARBA00005121"/>
    </source>
</evidence>
<dbReference type="EC" id="2.5.1.17" evidence="4 17"/>
<dbReference type="SUPFAM" id="SSF89028">
    <property type="entry name" value="Cobalamin adenosyltransferase-like"/>
    <property type="match status" value="1"/>
</dbReference>
<evidence type="ECO:0000256" key="17">
    <source>
        <dbReference type="RuleBase" id="RU366026"/>
    </source>
</evidence>
<dbReference type="Gene3D" id="1.20.1200.10">
    <property type="entry name" value="Cobalamin adenosyltransferase-like"/>
    <property type="match status" value="1"/>
</dbReference>